<dbReference type="InterPro" id="IPR032675">
    <property type="entry name" value="LRR_dom_sf"/>
</dbReference>
<dbReference type="SUPFAM" id="SSF52058">
    <property type="entry name" value="L domain-like"/>
    <property type="match status" value="1"/>
</dbReference>
<proteinExistence type="predicted"/>
<evidence type="ECO:0008006" key="3">
    <source>
        <dbReference type="Google" id="ProtNLM"/>
    </source>
</evidence>
<dbReference type="Proteomes" id="UP001174677">
    <property type="component" value="Chromosome 8"/>
</dbReference>
<comment type="caution">
    <text evidence="1">The sequence shown here is derived from an EMBL/GenBank/DDBJ whole genome shotgun (WGS) entry which is preliminary data.</text>
</comment>
<dbReference type="PANTHER" id="PTHR31900">
    <property type="entry name" value="F-BOX/RNI SUPERFAMILY PROTEIN-RELATED"/>
    <property type="match status" value="1"/>
</dbReference>
<organism evidence="1 2">
    <name type="scientific">Hevea brasiliensis</name>
    <name type="common">Para rubber tree</name>
    <name type="synonym">Siphonia brasiliensis</name>
    <dbReference type="NCBI Taxonomy" id="3981"/>
    <lineage>
        <taxon>Eukaryota</taxon>
        <taxon>Viridiplantae</taxon>
        <taxon>Streptophyta</taxon>
        <taxon>Embryophyta</taxon>
        <taxon>Tracheophyta</taxon>
        <taxon>Spermatophyta</taxon>
        <taxon>Magnoliopsida</taxon>
        <taxon>eudicotyledons</taxon>
        <taxon>Gunneridae</taxon>
        <taxon>Pentapetalae</taxon>
        <taxon>rosids</taxon>
        <taxon>fabids</taxon>
        <taxon>Malpighiales</taxon>
        <taxon>Euphorbiaceae</taxon>
        <taxon>Crotonoideae</taxon>
        <taxon>Micrandreae</taxon>
        <taxon>Hevea</taxon>
    </lineage>
</organism>
<evidence type="ECO:0000313" key="1">
    <source>
        <dbReference type="EMBL" id="KAJ9175313.1"/>
    </source>
</evidence>
<gene>
    <name evidence="1" type="ORF">P3X46_013880</name>
</gene>
<name>A0ABQ9M8R4_HEVBR</name>
<sequence length="318" mass="36268">METFMGLSASSQFDAQSFKTKAKFQNFVRKVLSLRCDKPIFGGKFSFRYCCRWVVDWNLINKITSYIMSYRIQHLRMEVNTFGFPESLLNCKSFETLDLRSFGSLPESYAFSMLNSLHLSDCYFGGSDPIDFPDPFANCPNLKTLSVSQFNLKNRKCFRIPGLQLLSLSLENGYCWGCKIEICAPKLTSLRYHWIGGPMDFGELNLPSLSVLDIRVCVLVFGPSGQPLRIVEKVNDNMNLINMFQGFQNVQFVKLHSDTIKVLTLVPGLLEKQPSPFTNLKSLKLYSGYNSKLPRIPFHVMHYLLGDSASDDFEIVQT</sequence>
<accession>A0ABQ9M8R4</accession>
<dbReference type="InterPro" id="IPR050232">
    <property type="entry name" value="FBL13/AtMIF1-like"/>
</dbReference>
<dbReference type="Gene3D" id="3.80.10.10">
    <property type="entry name" value="Ribonuclease Inhibitor"/>
    <property type="match status" value="1"/>
</dbReference>
<keyword evidence="2" id="KW-1185">Reference proteome</keyword>
<reference evidence="1 2" key="1">
    <citation type="journal article" date="2023" name="Plant Biotechnol. J.">
        <title>Chromosome-level wild Hevea brasiliensis genome provides new tools for genomic-assisted breeding and valuable loci to elevate rubber yield.</title>
        <authorList>
            <person name="Cheng H."/>
            <person name="Song X."/>
            <person name="Hu Y."/>
            <person name="Wu T."/>
            <person name="Yang Q."/>
            <person name="An Z."/>
            <person name="Feng S."/>
            <person name="Deng Z."/>
            <person name="Wu W."/>
            <person name="Zeng X."/>
            <person name="Tu M."/>
            <person name="Wang X."/>
            <person name="Huang H."/>
        </authorList>
    </citation>
    <scope>NUCLEOTIDE SEQUENCE [LARGE SCALE GENOMIC DNA]</scope>
    <source>
        <strain evidence="1">MT/VB/25A 57/8</strain>
    </source>
</reference>
<dbReference type="EMBL" id="JARPOI010000008">
    <property type="protein sequence ID" value="KAJ9175313.1"/>
    <property type="molecule type" value="Genomic_DNA"/>
</dbReference>
<dbReference type="PANTHER" id="PTHR31900:SF30">
    <property type="entry name" value="SUPERFAMILY PROTEIN, PUTATIVE-RELATED"/>
    <property type="match status" value="1"/>
</dbReference>
<protein>
    <recommendedName>
        <fullName evidence="3">FBD domain-containing protein</fullName>
    </recommendedName>
</protein>
<evidence type="ECO:0000313" key="2">
    <source>
        <dbReference type="Proteomes" id="UP001174677"/>
    </source>
</evidence>